<dbReference type="RefSeq" id="WP_272739454.1">
    <property type="nucleotide sequence ID" value="NZ_JAQQKW010000001.1"/>
</dbReference>
<gene>
    <name evidence="1" type="ORF">PQU94_00135</name>
</gene>
<evidence type="ECO:0000313" key="1">
    <source>
        <dbReference type="EMBL" id="MDC7692681.1"/>
    </source>
</evidence>
<sequence length="217" mass="25186">MTFSRDEITHLPKVLSAPRFATYLAEKNGDKEKALALYQWNLETSAAFLVPLQICEVSVRNSIVTAIETVYGSNWPFEKGFEITLRDPKKAYSQRKNLTALRYLGTSGKIVAELKFVFWQKMLTFSHDADLWNTHFRAIFPNTDTNKTVQELRSTGYDHLEKIRSLRNRIAHHEPIFRRNIQDEYDRIREVIFWTDVTAAGWVDKIETVTGMIATKP</sequence>
<protein>
    <recommendedName>
        <fullName evidence="3">Abi-like protein</fullName>
    </recommendedName>
</protein>
<accession>A0ABT5IB35</accession>
<evidence type="ECO:0008006" key="3">
    <source>
        <dbReference type="Google" id="ProtNLM"/>
    </source>
</evidence>
<reference evidence="1 2" key="1">
    <citation type="submission" date="2023-01" db="EMBL/GenBank/DDBJ databases">
        <title>Novel species of the genus Asticcacaulis isolated from rivers.</title>
        <authorList>
            <person name="Lu H."/>
        </authorList>
    </citation>
    <scope>NUCLEOTIDE SEQUENCE [LARGE SCALE GENOMIC DNA]</scope>
    <source>
        <strain evidence="1 2">DXS10W</strain>
    </source>
</reference>
<keyword evidence="2" id="KW-1185">Reference proteome</keyword>
<organism evidence="1 2">
    <name type="scientific">Asticcacaulis currens</name>
    <dbReference type="NCBI Taxonomy" id="2984210"/>
    <lineage>
        <taxon>Bacteria</taxon>
        <taxon>Pseudomonadati</taxon>
        <taxon>Pseudomonadota</taxon>
        <taxon>Alphaproteobacteria</taxon>
        <taxon>Caulobacterales</taxon>
        <taxon>Caulobacteraceae</taxon>
        <taxon>Asticcacaulis</taxon>
    </lineage>
</organism>
<evidence type="ECO:0000313" key="2">
    <source>
        <dbReference type="Proteomes" id="UP001216595"/>
    </source>
</evidence>
<dbReference type="EMBL" id="JAQQKW010000001">
    <property type="protein sequence ID" value="MDC7692681.1"/>
    <property type="molecule type" value="Genomic_DNA"/>
</dbReference>
<comment type="caution">
    <text evidence="1">The sequence shown here is derived from an EMBL/GenBank/DDBJ whole genome shotgun (WGS) entry which is preliminary data.</text>
</comment>
<proteinExistence type="predicted"/>
<name>A0ABT5IB35_9CAUL</name>
<dbReference type="Proteomes" id="UP001216595">
    <property type="component" value="Unassembled WGS sequence"/>
</dbReference>